<gene>
    <name evidence="2" type="ORF">S01H4_64120</name>
</gene>
<name>X1DH24_9ZZZZ</name>
<feature type="non-terminal residue" evidence="2">
    <location>
        <position position="90"/>
    </location>
</feature>
<protein>
    <submittedName>
        <fullName evidence="2">Uncharacterized protein</fullName>
    </submittedName>
</protein>
<feature type="region of interest" description="Disordered" evidence="1">
    <location>
        <begin position="69"/>
        <end position="90"/>
    </location>
</feature>
<comment type="caution">
    <text evidence="2">The sequence shown here is derived from an EMBL/GenBank/DDBJ whole genome shotgun (WGS) entry which is preliminary data.</text>
</comment>
<reference evidence="2" key="1">
    <citation type="journal article" date="2014" name="Front. Microbiol.">
        <title>High frequency of phylogenetically diverse reductive dehalogenase-homologous genes in deep subseafloor sedimentary metagenomes.</title>
        <authorList>
            <person name="Kawai M."/>
            <person name="Futagami T."/>
            <person name="Toyoda A."/>
            <person name="Takaki Y."/>
            <person name="Nishi S."/>
            <person name="Hori S."/>
            <person name="Arai W."/>
            <person name="Tsubouchi T."/>
            <person name="Morono Y."/>
            <person name="Uchiyama I."/>
            <person name="Ito T."/>
            <person name="Fujiyama A."/>
            <person name="Inagaki F."/>
            <person name="Takami H."/>
        </authorList>
    </citation>
    <scope>NUCLEOTIDE SEQUENCE</scope>
    <source>
        <strain evidence="2">Expedition CK06-06</strain>
    </source>
</reference>
<feature type="compositionally biased region" description="Acidic residues" evidence="1">
    <location>
        <begin position="76"/>
        <end position="90"/>
    </location>
</feature>
<evidence type="ECO:0000313" key="2">
    <source>
        <dbReference type="EMBL" id="GAH07590.1"/>
    </source>
</evidence>
<dbReference type="EMBL" id="BART01038785">
    <property type="protein sequence ID" value="GAH07590.1"/>
    <property type="molecule type" value="Genomic_DNA"/>
</dbReference>
<accession>X1DH24</accession>
<sequence length="90" mass="9740">MLAVPEDIRSSLTTFFTGSENALNAIGQSAYNILLVGENIKRTAVEISKVTALEIDTTPIETMTVSDLANVKTIDPDSDETENDDPEIPQ</sequence>
<evidence type="ECO:0000256" key="1">
    <source>
        <dbReference type="SAM" id="MobiDB-lite"/>
    </source>
</evidence>
<dbReference type="AlphaFoldDB" id="X1DH24"/>
<proteinExistence type="predicted"/>
<organism evidence="2">
    <name type="scientific">marine sediment metagenome</name>
    <dbReference type="NCBI Taxonomy" id="412755"/>
    <lineage>
        <taxon>unclassified sequences</taxon>
        <taxon>metagenomes</taxon>
        <taxon>ecological metagenomes</taxon>
    </lineage>
</organism>